<protein>
    <submittedName>
        <fullName evidence="1">WRAP73 protein</fullName>
    </submittedName>
</protein>
<dbReference type="InterPro" id="IPR046368">
    <property type="entry name" value="Tag1"/>
</dbReference>
<reference evidence="1" key="1">
    <citation type="submission" date="2021-02" db="EMBL/GenBank/DDBJ databases">
        <authorList>
            <person name="Dougan E. K."/>
            <person name="Rhodes N."/>
            <person name="Thang M."/>
            <person name="Chan C."/>
        </authorList>
    </citation>
    <scope>NUCLEOTIDE SEQUENCE</scope>
</reference>
<dbReference type="InterPro" id="IPR022185">
    <property type="entry name" value="DUF3712"/>
</dbReference>
<dbReference type="GO" id="GO:0016020">
    <property type="term" value="C:membrane"/>
    <property type="evidence" value="ECO:0007669"/>
    <property type="project" value="TreeGrafter"/>
</dbReference>
<organism evidence="1 2">
    <name type="scientific">Symbiodinium natans</name>
    <dbReference type="NCBI Taxonomy" id="878477"/>
    <lineage>
        <taxon>Eukaryota</taxon>
        <taxon>Sar</taxon>
        <taxon>Alveolata</taxon>
        <taxon>Dinophyceae</taxon>
        <taxon>Suessiales</taxon>
        <taxon>Symbiodiniaceae</taxon>
        <taxon>Symbiodinium</taxon>
    </lineage>
</organism>
<evidence type="ECO:0000313" key="1">
    <source>
        <dbReference type="EMBL" id="CAE7454462.1"/>
    </source>
</evidence>
<dbReference type="EMBL" id="CAJNDS010002375">
    <property type="protein sequence ID" value="CAE7454462.1"/>
    <property type="molecule type" value="Genomic_DNA"/>
</dbReference>
<dbReference type="Pfam" id="PF12505">
    <property type="entry name" value="DUF3712"/>
    <property type="match status" value="1"/>
</dbReference>
<proteinExistence type="predicted"/>
<gene>
    <name evidence="1" type="primary">WRAP73</name>
    <name evidence="1" type="ORF">SNAT2548_LOCUS24972</name>
</gene>
<comment type="caution">
    <text evidence="1">The sequence shown here is derived from an EMBL/GenBank/DDBJ whole genome shotgun (WGS) entry which is preliminary data.</text>
</comment>
<dbReference type="AlphaFoldDB" id="A0A812RWU3"/>
<name>A0A812RWU3_9DINO</name>
<dbReference type="OrthoDB" id="443314at2759"/>
<dbReference type="Proteomes" id="UP000604046">
    <property type="component" value="Unassembled WGS sequence"/>
</dbReference>
<sequence>MDESLTSDLDSDAETECHALLSETSRSDDRCCRCGLCCKACLFLSLCALVLCAVFRDALVARLAGLGIAAARIHFESVDVGTIRNSATLDPRIVAWIARPSPVGVDVRMTRLVLKVPTFPTGALARVGTVTMPSLRVEAFQDLRINVTAHVDIEDFDVFGLAGKHAVRERDSGWVVEGKLQVHCELPLFTLDLPDIPFQRQVALKGMAGFAQDANPVTMEAITSAYGYPDHLDTTVAIRIYNPSYLSARLDTPTQFNITQRGQPFGTAVVQEVALKPGHNTVNVRFLLHDDSSNREAVRAFILGYILADTQMVTMHGSKRSCSDPLLAVVLTGLNLSFRFKPPPASFIHHITANLGLIGLQVTAQIANPLLGHAGPGNDD</sequence>
<dbReference type="PANTHER" id="PTHR35895:SF1">
    <property type="entry name" value="LIPID-BINDING SERUM GLYCOPROTEIN C-TERMINAL DOMAIN-CONTAINING PROTEIN"/>
    <property type="match status" value="1"/>
</dbReference>
<keyword evidence="2" id="KW-1185">Reference proteome</keyword>
<evidence type="ECO:0000313" key="2">
    <source>
        <dbReference type="Proteomes" id="UP000604046"/>
    </source>
</evidence>
<dbReference type="PANTHER" id="PTHR35895">
    <property type="entry name" value="CHROMOSOME 16, WHOLE GENOME SHOTGUN SEQUENCE"/>
    <property type="match status" value="1"/>
</dbReference>
<accession>A0A812RWU3</accession>